<dbReference type="GO" id="GO:0004824">
    <property type="term" value="F:lysine-tRNA ligase activity"/>
    <property type="evidence" value="ECO:0007669"/>
    <property type="project" value="UniProtKB-EC"/>
</dbReference>
<dbReference type="InterPro" id="IPR004364">
    <property type="entry name" value="Aa-tRNA-synt_II"/>
</dbReference>
<dbReference type="HAMAP" id="MF_00252">
    <property type="entry name" value="Lys_tRNA_synth_class2"/>
    <property type="match status" value="1"/>
</dbReference>
<evidence type="ECO:0000313" key="11">
    <source>
        <dbReference type="EMBL" id="CAB4713776.1"/>
    </source>
</evidence>
<keyword evidence="5" id="KW-0547">Nucleotide-binding</keyword>
<gene>
    <name evidence="11" type="ORF">UFOPK2683_00153</name>
</gene>
<dbReference type="PROSITE" id="PS50862">
    <property type="entry name" value="AA_TRNA_LIGASE_II"/>
    <property type="match status" value="1"/>
</dbReference>
<keyword evidence="8" id="KW-0030">Aminoacyl-tRNA synthetase</keyword>
<dbReference type="InterPro" id="IPR004365">
    <property type="entry name" value="NA-bd_OB_tRNA"/>
</dbReference>
<keyword evidence="6" id="KW-0067">ATP-binding</keyword>
<dbReference type="InterPro" id="IPR002313">
    <property type="entry name" value="Lys-tRNA-ligase_II"/>
</dbReference>
<dbReference type="InterPro" id="IPR006195">
    <property type="entry name" value="aa-tRNA-synth_II"/>
</dbReference>
<dbReference type="Pfam" id="PF00152">
    <property type="entry name" value="tRNA-synt_2"/>
    <property type="match status" value="1"/>
</dbReference>
<comment type="similarity">
    <text evidence="1">Belongs to the class-II aminoacyl-tRNA synthetase family.</text>
</comment>
<evidence type="ECO:0000256" key="9">
    <source>
        <dbReference type="ARBA" id="ARBA00048573"/>
    </source>
</evidence>
<evidence type="ECO:0000256" key="3">
    <source>
        <dbReference type="ARBA" id="ARBA00022598"/>
    </source>
</evidence>
<dbReference type="GO" id="GO:0000049">
    <property type="term" value="F:tRNA binding"/>
    <property type="evidence" value="ECO:0007669"/>
    <property type="project" value="TreeGrafter"/>
</dbReference>
<keyword evidence="4" id="KW-0479">Metal-binding</keyword>
<comment type="catalytic activity">
    <reaction evidence="9">
        <text>tRNA(Lys) + L-lysine + ATP = L-lysyl-tRNA(Lys) + AMP + diphosphate</text>
        <dbReference type="Rhea" id="RHEA:20792"/>
        <dbReference type="Rhea" id="RHEA-COMP:9696"/>
        <dbReference type="Rhea" id="RHEA-COMP:9697"/>
        <dbReference type="ChEBI" id="CHEBI:30616"/>
        <dbReference type="ChEBI" id="CHEBI:32551"/>
        <dbReference type="ChEBI" id="CHEBI:33019"/>
        <dbReference type="ChEBI" id="CHEBI:78442"/>
        <dbReference type="ChEBI" id="CHEBI:78529"/>
        <dbReference type="ChEBI" id="CHEBI:456215"/>
        <dbReference type="EC" id="6.1.1.6"/>
    </reaction>
</comment>
<evidence type="ECO:0000256" key="5">
    <source>
        <dbReference type="ARBA" id="ARBA00022741"/>
    </source>
</evidence>
<dbReference type="FunFam" id="2.40.50.140:FF:000024">
    <property type="entry name" value="Lysine--tRNA ligase"/>
    <property type="match status" value="1"/>
</dbReference>
<dbReference type="NCBIfam" id="NF001756">
    <property type="entry name" value="PRK00484.1"/>
    <property type="match status" value="1"/>
</dbReference>
<dbReference type="GO" id="GO:0005524">
    <property type="term" value="F:ATP binding"/>
    <property type="evidence" value="ECO:0007669"/>
    <property type="project" value="UniProtKB-KW"/>
</dbReference>
<dbReference type="CDD" id="cd04322">
    <property type="entry name" value="LysRS_N"/>
    <property type="match status" value="1"/>
</dbReference>
<dbReference type="PANTHER" id="PTHR42918">
    <property type="entry name" value="LYSYL-TRNA SYNTHETASE"/>
    <property type="match status" value="1"/>
</dbReference>
<proteinExistence type="inferred from homology"/>
<dbReference type="Gene3D" id="2.40.50.140">
    <property type="entry name" value="Nucleic acid-binding proteins"/>
    <property type="match status" value="1"/>
</dbReference>
<dbReference type="InterPro" id="IPR044136">
    <property type="entry name" value="Lys-tRNA-ligase_II_N"/>
</dbReference>
<evidence type="ECO:0000259" key="10">
    <source>
        <dbReference type="PROSITE" id="PS50862"/>
    </source>
</evidence>
<dbReference type="InterPro" id="IPR018149">
    <property type="entry name" value="Lys-tRNA-synth_II_C"/>
</dbReference>
<keyword evidence="7" id="KW-0648">Protein biosynthesis</keyword>
<evidence type="ECO:0000256" key="8">
    <source>
        <dbReference type="ARBA" id="ARBA00023146"/>
    </source>
</evidence>
<dbReference type="Pfam" id="PF01336">
    <property type="entry name" value="tRNA_anti-codon"/>
    <property type="match status" value="1"/>
</dbReference>
<evidence type="ECO:0000256" key="1">
    <source>
        <dbReference type="ARBA" id="ARBA00008226"/>
    </source>
</evidence>
<dbReference type="GO" id="GO:0046872">
    <property type="term" value="F:metal ion binding"/>
    <property type="evidence" value="ECO:0007669"/>
    <property type="project" value="UniProtKB-KW"/>
</dbReference>
<dbReference type="AlphaFoldDB" id="A0A6J6QSJ0"/>
<dbReference type="GO" id="GO:0005829">
    <property type="term" value="C:cytosol"/>
    <property type="evidence" value="ECO:0007669"/>
    <property type="project" value="TreeGrafter"/>
</dbReference>
<dbReference type="SUPFAM" id="SSF55681">
    <property type="entry name" value="Class II aaRS and biotin synthetases"/>
    <property type="match status" value="1"/>
</dbReference>
<evidence type="ECO:0000256" key="2">
    <source>
        <dbReference type="ARBA" id="ARBA00013166"/>
    </source>
</evidence>
<reference evidence="11" key="1">
    <citation type="submission" date="2020-05" db="EMBL/GenBank/DDBJ databases">
        <authorList>
            <person name="Chiriac C."/>
            <person name="Salcher M."/>
            <person name="Ghai R."/>
            <person name="Kavagutti S V."/>
        </authorList>
    </citation>
    <scope>NUCLEOTIDE SEQUENCE</scope>
</reference>
<protein>
    <recommendedName>
        <fullName evidence="2">lysine--tRNA ligase</fullName>
        <ecNumber evidence="2">6.1.1.6</ecNumber>
    </recommendedName>
</protein>
<dbReference type="NCBIfam" id="TIGR00499">
    <property type="entry name" value="lysS_bact"/>
    <property type="match status" value="1"/>
</dbReference>
<evidence type="ECO:0000256" key="6">
    <source>
        <dbReference type="ARBA" id="ARBA00022840"/>
    </source>
</evidence>
<evidence type="ECO:0000256" key="7">
    <source>
        <dbReference type="ARBA" id="ARBA00022917"/>
    </source>
</evidence>
<accession>A0A6J6QSJ0</accession>
<dbReference type="PANTHER" id="PTHR42918:SF15">
    <property type="entry name" value="LYSINE--TRNA LIGASE, CHLOROPLASTIC_MITOCHONDRIAL"/>
    <property type="match status" value="1"/>
</dbReference>
<feature type="domain" description="Aminoacyl-transfer RNA synthetases class-II family profile" evidence="10">
    <location>
        <begin position="177"/>
        <end position="495"/>
    </location>
</feature>
<keyword evidence="3" id="KW-0436">Ligase</keyword>
<dbReference type="PRINTS" id="PR00982">
    <property type="entry name" value="TRNASYNTHLYS"/>
</dbReference>
<dbReference type="EC" id="6.1.1.6" evidence="2"/>
<dbReference type="CDD" id="cd00775">
    <property type="entry name" value="LysRS_core"/>
    <property type="match status" value="1"/>
</dbReference>
<dbReference type="SUPFAM" id="SSF50249">
    <property type="entry name" value="Nucleic acid-binding proteins"/>
    <property type="match status" value="1"/>
</dbReference>
<dbReference type="InterPro" id="IPR045864">
    <property type="entry name" value="aa-tRNA-synth_II/BPL/LPL"/>
</dbReference>
<dbReference type="InterPro" id="IPR012340">
    <property type="entry name" value="NA-bd_OB-fold"/>
</dbReference>
<dbReference type="GO" id="GO:0006430">
    <property type="term" value="P:lysyl-tRNA aminoacylation"/>
    <property type="evidence" value="ECO:0007669"/>
    <property type="project" value="InterPro"/>
</dbReference>
<name>A0A6J6QSJ0_9ZZZZ</name>
<organism evidence="11">
    <name type="scientific">freshwater metagenome</name>
    <dbReference type="NCBI Taxonomy" id="449393"/>
    <lineage>
        <taxon>unclassified sequences</taxon>
        <taxon>metagenomes</taxon>
        <taxon>ecological metagenomes</taxon>
    </lineage>
</organism>
<dbReference type="Gene3D" id="3.30.930.10">
    <property type="entry name" value="Bira Bifunctional Protein, Domain 2"/>
    <property type="match status" value="1"/>
</dbReference>
<evidence type="ECO:0000256" key="4">
    <source>
        <dbReference type="ARBA" id="ARBA00022723"/>
    </source>
</evidence>
<dbReference type="EMBL" id="CAEZYK010000004">
    <property type="protein sequence ID" value="CAB4713776.1"/>
    <property type="molecule type" value="Genomic_DNA"/>
</dbReference>
<sequence length="498" mass="55257">MTEENVTPPITGERERRLAKVQAIRAAGGEPYPVRFDRTHSAAEISAIYAPLESGSETDDQVRVAGRIMLLRRQGKLTFATLRDGSGEVQLFVSQAEMGNDEFAAFDDLDLGDWVGVGGRVMKTRKGEVSIKANAVSLLAKALLPLPEKWHGLSDVETRFRQRYVDLIANEEARRIFAVRFSVLSTLRKIFSERGFVEVETPVLHAQAGGATARPFMTHHQALDMPLTLRIALELHLKRLLVGGMERVFEIGRVFRNEGLSTRHNPEFTMLEAYQALADYTDMMTLVEELVVECAQAANGTKMVTIDGTTIDLSPPWPRRTMIDLIKEATGHDVHPETPLEKLVAIADELEVARNPQASAGQLILDIYEKTVEPNLVSPTFVLDYPREVSPLARVHRDDPALVERFEAVVMGRELANAFSELNDPIDQQERFVAQEALASAGDAEAHGVDHDYVRALEHGLPPCGGVGVGIDRLVMLLAQVSSIREVILFPHLRPERN</sequence>